<dbReference type="PROSITE" id="PS51123">
    <property type="entry name" value="OMPA_2"/>
    <property type="match status" value="1"/>
</dbReference>
<comment type="caution">
    <text evidence="8">The sequence shown here is derived from an EMBL/GenBank/DDBJ whole genome shotgun (WGS) entry which is preliminary data.</text>
</comment>
<dbReference type="Proteomes" id="UP000782610">
    <property type="component" value="Unassembled WGS sequence"/>
</dbReference>
<evidence type="ECO:0000259" key="7">
    <source>
        <dbReference type="PROSITE" id="PS51123"/>
    </source>
</evidence>
<dbReference type="EMBL" id="JACRAF010000038">
    <property type="protein sequence ID" value="MBI4922831.1"/>
    <property type="molecule type" value="Genomic_DNA"/>
</dbReference>
<evidence type="ECO:0000256" key="1">
    <source>
        <dbReference type="ARBA" id="ARBA00004442"/>
    </source>
</evidence>
<dbReference type="Gene3D" id="3.40.1520.20">
    <property type="match status" value="7"/>
</dbReference>
<feature type="domain" description="OmpA-like" evidence="7">
    <location>
        <begin position="1014"/>
        <end position="1130"/>
    </location>
</feature>
<evidence type="ECO:0000313" key="8">
    <source>
        <dbReference type="EMBL" id="MBI4922831.1"/>
    </source>
</evidence>
<feature type="compositionally biased region" description="Low complexity" evidence="5">
    <location>
        <begin position="807"/>
        <end position="848"/>
    </location>
</feature>
<dbReference type="InterPro" id="IPR007055">
    <property type="entry name" value="BON_dom"/>
</dbReference>
<name>A0A933L3A9_9HYPH</name>
<sequence length="1130" mass="114815">MAGTFLKWLIGGLVTVIGGTAIAITQTDGSATADLSNRAAMSLEAGDLAWAKVDIEGRDAILSGTATSQAMIDGATAALVGVRGIRAVQSDVRLAEFVSPFPFAAVLKDGTVTLSGGFPSDAVHAAIVAKAGNATDTTRLLSGAPDAGTFEAAAKFGLAALRQFDHGEVSLADLSLSIEGRAKSPAAFDELETLRQSVPPGVTIAALTVIPAVASPYVWSAKFDGASVTITGDTPTPDLADQLRAVAPANVPVSTTLTLASGEPSGFADTALTLLQTLLLLESGEVEINDGVISLSGAPATSDIAAQVTAQVTKLGGKATLAPPRIAEFTLSIDKTGDKLTFAGFVPDTATRDRLAALAGADVAKVSLGRGAPDRFESGVDFGLAALAHLGEGRFELKGTMLSLGGRAGTVADFKAALAIVAEGAPQGLTLAAAQLHPPVANPFTWSATKAESGQTTLSGFVPDEAIRSALHAKIANLATDTADPADGAPGNFARFAAKGLEVLALLDSGTLTFDGANWAIDGAVDSAKKGFAADVAYSEAGLRTAGWTYDVHLPKPAARPALPVIAPYVWRAQKSADGKLSFSGFVPAEAFQRVARSRAPNALDSTVLGAGAPPDFGTSALAGIDALMALDEGSLGLAGTHWTLTGGAGDAGAREAIQNRLSGGINPANWQIAIQAKGAAPVVTPYLWSAEKAADGSVILSGYVPDEALRTSATGQAGNVTRDTTVIASGEPAGFADDLSAGLDALSHLTNGRAAFDGSKWLLSGDIASDEQGAAALAALTAGSRQGALWTTTITGYPPPPPPSSEPSSSSEPSTEVSSAPDVVSLEPSSEMSASAEPSSEAYPSEPFMEPATESSSEPSSEQMQLSIESSSEPAQDREVAPTGLDAVVPVPDTLVFEASRARGAAIALKGAVPAAAAAAYFGGIAGDVPTDALTIATGLPMDFITNGIGGIDALTRLNEGRLGFDGARWWLRGKVETAAVRDAVAAGIAGLPKGADWSVAVDLLAPIDVCRDRVGALAGRNAILFQSGKATLIAASLPVLDELATDLAICPGTYVHVEGHTDADGAEELNLALSVSRAEAVVAALIERAVDEARLYAEGYGESEPIAPNDTKQGKQQNRRIAFTITEE</sequence>
<dbReference type="Pfam" id="PF00691">
    <property type="entry name" value="OmpA"/>
    <property type="match status" value="1"/>
</dbReference>
<evidence type="ECO:0000256" key="4">
    <source>
        <dbReference type="PROSITE-ProRule" id="PRU00473"/>
    </source>
</evidence>
<evidence type="ECO:0000313" key="9">
    <source>
        <dbReference type="Proteomes" id="UP000782610"/>
    </source>
</evidence>
<gene>
    <name evidence="8" type="ORF">HY834_13880</name>
</gene>
<dbReference type="InterPro" id="IPR050330">
    <property type="entry name" value="Bact_OuterMem_StrucFunc"/>
</dbReference>
<feature type="region of interest" description="Disordered" evidence="5">
    <location>
        <begin position="792"/>
        <end position="885"/>
    </location>
</feature>
<dbReference type="PROSITE" id="PS50914">
    <property type="entry name" value="BON"/>
    <property type="match status" value="1"/>
</dbReference>
<keyword evidence="3" id="KW-0998">Cell outer membrane</keyword>
<dbReference type="PANTHER" id="PTHR30329:SF21">
    <property type="entry name" value="LIPOPROTEIN YIAD-RELATED"/>
    <property type="match status" value="1"/>
</dbReference>
<dbReference type="CDD" id="cd07185">
    <property type="entry name" value="OmpA_C-like"/>
    <property type="match status" value="1"/>
</dbReference>
<evidence type="ECO:0000256" key="5">
    <source>
        <dbReference type="SAM" id="MobiDB-lite"/>
    </source>
</evidence>
<evidence type="ECO:0000256" key="2">
    <source>
        <dbReference type="ARBA" id="ARBA00023136"/>
    </source>
</evidence>
<proteinExistence type="predicted"/>
<reference evidence="8" key="1">
    <citation type="submission" date="2020-07" db="EMBL/GenBank/DDBJ databases">
        <title>Huge and variable diversity of episymbiotic CPR bacteria and DPANN archaea in groundwater ecosystems.</title>
        <authorList>
            <person name="He C.Y."/>
            <person name="Keren R."/>
            <person name="Whittaker M."/>
            <person name="Farag I.F."/>
            <person name="Doudna J."/>
            <person name="Cate J.H.D."/>
            <person name="Banfield J.F."/>
        </authorList>
    </citation>
    <scope>NUCLEOTIDE SEQUENCE</scope>
    <source>
        <strain evidence="8">NC_groundwater_1586_Pr3_B-0.1um_66_15</strain>
    </source>
</reference>
<dbReference type="SUPFAM" id="SSF103088">
    <property type="entry name" value="OmpA-like"/>
    <property type="match status" value="1"/>
</dbReference>
<feature type="domain" description="BON" evidence="6">
    <location>
        <begin position="27"/>
        <end position="96"/>
    </location>
</feature>
<dbReference type="PRINTS" id="PR01021">
    <property type="entry name" value="OMPADOMAIN"/>
</dbReference>
<dbReference type="InterPro" id="IPR006665">
    <property type="entry name" value="OmpA-like"/>
</dbReference>
<feature type="compositionally biased region" description="Polar residues" evidence="5">
    <location>
        <begin position="864"/>
        <end position="875"/>
    </location>
</feature>
<dbReference type="PANTHER" id="PTHR30329">
    <property type="entry name" value="STATOR ELEMENT OF FLAGELLAR MOTOR COMPLEX"/>
    <property type="match status" value="1"/>
</dbReference>
<keyword evidence="2 4" id="KW-0472">Membrane</keyword>
<organism evidence="8 9">
    <name type="scientific">Devosia nanyangense</name>
    <dbReference type="NCBI Taxonomy" id="1228055"/>
    <lineage>
        <taxon>Bacteria</taxon>
        <taxon>Pseudomonadati</taxon>
        <taxon>Pseudomonadota</taxon>
        <taxon>Alphaproteobacteria</taxon>
        <taxon>Hyphomicrobiales</taxon>
        <taxon>Devosiaceae</taxon>
        <taxon>Devosia</taxon>
    </lineage>
</organism>
<evidence type="ECO:0000256" key="3">
    <source>
        <dbReference type="ARBA" id="ARBA00023237"/>
    </source>
</evidence>
<dbReference type="Pfam" id="PF04972">
    <property type="entry name" value="BON"/>
    <property type="match status" value="1"/>
</dbReference>
<evidence type="ECO:0000259" key="6">
    <source>
        <dbReference type="PROSITE" id="PS50914"/>
    </source>
</evidence>
<protein>
    <submittedName>
        <fullName evidence="8">OmpA family protein</fullName>
    </submittedName>
</protein>
<comment type="subcellular location">
    <subcellularLocation>
        <location evidence="1">Cell outer membrane</location>
    </subcellularLocation>
</comment>
<dbReference type="Gene3D" id="3.30.1330.60">
    <property type="entry name" value="OmpA-like domain"/>
    <property type="match status" value="1"/>
</dbReference>
<accession>A0A933L3A9</accession>
<dbReference type="AlphaFoldDB" id="A0A933L3A9"/>
<dbReference type="InterPro" id="IPR036737">
    <property type="entry name" value="OmpA-like_sf"/>
</dbReference>
<dbReference type="InterPro" id="IPR006664">
    <property type="entry name" value="OMP_bac"/>
</dbReference>
<dbReference type="GO" id="GO:0009279">
    <property type="term" value="C:cell outer membrane"/>
    <property type="evidence" value="ECO:0007669"/>
    <property type="project" value="UniProtKB-SubCell"/>
</dbReference>